<reference evidence="4 5" key="1">
    <citation type="submission" date="2019-11" db="EMBL/GenBank/DDBJ databases">
        <authorList>
            <person name="Li J."/>
        </authorList>
    </citation>
    <scope>NUCLEOTIDE SEQUENCE [LARGE SCALE GENOMIC DNA]</scope>
    <source>
        <strain evidence="4 5">MF47</strain>
    </source>
</reference>
<keyword evidence="5" id="KW-1185">Reference proteome</keyword>
<accession>A0A5Q2MK12</accession>
<gene>
    <name evidence="4" type="ORF">GEV26_04300</name>
</gene>
<dbReference type="SUPFAM" id="SSF55073">
    <property type="entry name" value="Nucleotide cyclase"/>
    <property type="match status" value="1"/>
</dbReference>
<dbReference type="PANTHER" id="PTHR43081:SF1">
    <property type="entry name" value="ADENYLATE CYCLASE, TERMINAL-DIFFERENTIATION SPECIFIC"/>
    <property type="match status" value="1"/>
</dbReference>
<sequence length="288" mass="30756">MRLIVDGPRSRYGGAVSALEVVLAVSTGALAVALAVTVVRLRAVRRQVARLQEEGPRPTRQRRVPTATQAVRTVVGTALKVRDHGLGGVIRSSVDDLALWADVERPDLAGLAGADGTLTILFSDIEDSTALNHELGDRGWVRLLSRHDRLVQRAVDAHGGHVVKTQGDGFMVAFAEAAEAVAAACMIQRDLSRLRSRSKLYGVRVRIGAHRGSAVHRDNDLFGRNVALAARVASQADGAEVLVSDAVLRAVGEAALPVLDSREVELKGVPGTHRLHRVDWQRGGSATV</sequence>
<keyword evidence="2" id="KW-0472">Membrane</keyword>
<dbReference type="CDD" id="cd07302">
    <property type="entry name" value="CHD"/>
    <property type="match status" value="1"/>
</dbReference>
<dbReference type="GO" id="GO:0035556">
    <property type="term" value="P:intracellular signal transduction"/>
    <property type="evidence" value="ECO:0007669"/>
    <property type="project" value="InterPro"/>
</dbReference>
<dbReference type="InterPro" id="IPR050697">
    <property type="entry name" value="Adenylyl/Guanylyl_Cyclase_3/4"/>
</dbReference>
<protein>
    <submittedName>
        <fullName evidence="4">Adenylate/guanylate cyclase domain-containing protein</fullName>
    </submittedName>
</protein>
<feature type="domain" description="Guanylate cyclase" evidence="3">
    <location>
        <begin position="119"/>
        <end position="233"/>
    </location>
</feature>
<evidence type="ECO:0000256" key="2">
    <source>
        <dbReference type="SAM" id="Phobius"/>
    </source>
</evidence>
<evidence type="ECO:0000259" key="3">
    <source>
        <dbReference type="PROSITE" id="PS50125"/>
    </source>
</evidence>
<dbReference type="Gene3D" id="3.30.70.1230">
    <property type="entry name" value="Nucleotide cyclase"/>
    <property type="match status" value="1"/>
</dbReference>
<comment type="similarity">
    <text evidence="1">Belongs to the adenylyl cyclase class-3 family.</text>
</comment>
<dbReference type="PROSITE" id="PS50125">
    <property type="entry name" value="GUANYLATE_CYCLASE_2"/>
    <property type="match status" value="1"/>
</dbReference>
<proteinExistence type="inferred from homology"/>
<organism evidence="4 5">
    <name type="scientific">Aeromicrobium yanjiei</name>
    <dbReference type="NCBI Taxonomy" id="2662028"/>
    <lineage>
        <taxon>Bacteria</taxon>
        <taxon>Bacillati</taxon>
        <taxon>Actinomycetota</taxon>
        <taxon>Actinomycetes</taxon>
        <taxon>Propionibacteriales</taxon>
        <taxon>Nocardioidaceae</taxon>
        <taxon>Aeromicrobium</taxon>
    </lineage>
</organism>
<keyword evidence="2" id="KW-1133">Transmembrane helix</keyword>
<keyword evidence="2" id="KW-0812">Transmembrane</keyword>
<dbReference type="Proteomes" id="UP000392064">
    <property type="component" value="Chromosome"/>
</dbReference>
<evidence type="ECO:0000313" key="5">
    <source>
        <dbReference type="Proteomes" id="UP000392064"/>
    </source>
</evidence>
<dbReference type="PANTHER" id="PTHR43081">
    <property type="entry name" value="ADENYLATE CYCLASE, TERMINAL-DIFFERENTIATION SPECIFIC-RELATED"/>
    <property type="match status" value="1"/>
</dbReference>
<dbReference type="Pfam" id="PF00211">
    <property type="entry name" value="Guanylate_cyc"/>
    <property type="match status" value="1"/>
</dbReference>
<dbReference type="AlphaFoldDB" id="A0A5Q2MK12"/>
<dbReference type="KEGG" id="aef:GEV26_04300"/>
<dbReference type="GO" id="GO:0009190">
    <property type="term" value="P:cyclic nucleotide biosynthetic process"/>
    <property type="evidence" value="ECO:0007669"/>
    <property type="project" value="InterPro"/>
</dbReference>
<dbReference type="GO" id="GO:0004016">
    <property type="term" value="F:adenylate cyclase activity"/>
    <property type="evidence" value="ECO:0007669"/>
    <property type="project" value="UniProtKB-ARBA"/>
</dbReference>
<dbReference type="InterPro" id="IPR029787">
    <property type="entry name" value="Nucleotide_cyclase"/>
</dbReference>
<evidence type="ECO:0000313" key="4">
    <source>
        <dbReference type="EMBL" id="QGG40645.1"/>
    </source>
</evidence>
<name>A0A5Q2MK12_9ACTN</name>
<dbReference type="InterPro" id="IPR001054">
    <property type="entry name" value="A/G_cyclase"/>
</dbReference>
<dbReference type="SMART" id="SM00044">
    <property type="entry name" value="CYCc"/>
    <property type="match status" value="1"/>
</dbReference>
<evidence type="ECO:0000256" key="1">
    <source>
        <dbReference type="ARBA" id="ARBA00005381"/>
    </source>
</evidence>
<dbReference type="EMBL" id="CP045737">
    <property type="protein sequence ID" value="QGG40645.1"/>
    <property type="molecule type" value="Genomic_DNA"/>
</dbReference>
<feature type="transmembrane region" description="Helical" evidence="2">
    <location>
        <begin position="12"/>
        <end position="41"/>
    </location>
</feature>